<keyword evidence="2 10" id="KW-1003">Cell membrane</keyword>
<keyword evidence="4 10" id="KW-1133">Transmembrane helix</keyword>
<dbReference type="GO" id="GO:0046872">
    <property type="term" value="F:metal ion binding"/>
    <property type="evidence" value="ECO:0007669"/>
    <property type="project" value="UniProtKB-KW"/>
</dbReference>
<reference evidence="11 12" key="1">
    <citation type="journal article" date="2017" name="Int. J. Syst. Evol. Microbiol.">
        <title>Bacillus mangrovi sp. nov., isolated from a sediment sample from a mangrove forest.</title>
        <authorList>
            <person name="Gupta V."/>
            <person name="Singh P.K."/>
            <person name="Korpole S."/>
            <person name="Tanuku N.R.S."/>
            <person name="Pinnaka A.K."/>
        </authorList>
    </citation>
    <scope>NUCLEOTIDE SEQUENCE [LARGE SCALE GENOMIC DNA]</scope>
    <source>
        <strain evidence="11 12">KCTC 33872</strain>
    </source>
</reference>
<keyword evidence="6 10" id="KW-0407">Ion channel</keyword>
<dbReference type="Pfam" id="PF02537">
    <property type="entry name" value="CRCB"/>
    <property type="match status" value="1"/>
</dbReference>
<sequence>MKYAAIGLAGAAGAILRYATGIAAEGAGSFPAGTWLANMAGCFLLAFLTAGVFHLDKFPKDLAAPISTGLIGSYTTFSAFSLEMVLLMEQGRFQKALFYFLASAVPGLFLSIGGWIAGTGLIKRRKPS</sequence>
<proteinExistence type="inferred from homology"/>
<keyword evidence="10" id="KW-0479">Metal-binding</keyword>
<dbReference type="Proteomes" id="UP000434639">
    <property type="component" value="Unassembled WGS sequence"/>
</dbReference>
<dbReference type="GO" id="GO:0005886">
    <property type="term" value="C:plasma membrane"/>
    <property type="evidence" value="ECO:0007669"/>
    <property type="project" value="UniProtKB-SubCell"/>
</dbReference>
<feature type="transmembrane region" description="Helical" evidence="10">
    <location>
        <begin position="34"/>
        <end position="55"/>
    </location>
</feature>
<feature type="transmembrane region" description="Helical" evidence="10">
    <location>
        <begin position="98"/>
        <end position="122"/>
    </location>
</feature>
<evidence type="ECO:0000313" key="12">
    <source>
        <dbReference type="Proteomes" id="UP000434639"/>
    </source>
</evidence>
<feature type="binding site" evidence="10">
    <location>
        <position position="75"/>
    </location>
    <ligand>
        <name>Na(+)</name>
        <dbReference type="ChEBI" id="CHEBI:29101"/>
        <note>structural</note>
    </ligand>
</feature>
<evidence type="ECO:0000256" key="8">
    <source>
        <dbReference type="ARBA" id="ARBA00035585"/>
    </source>
</evidence>
<evidence type="ECO:0000256" key="9">
    <source>
        <dbReference type="ARBA" id="ARBA00049940"/>
    </source>
</evidence>
<comment type="caution">
    <text evidence="11">The sequence shown here is derived from an EMBL/GenBank/DDBJ whole genome shotgun (WGS) entry which is preliminary data.</text>
</comment>
<keyword evidence="10" id="KW-0813">Transport</keyword>
<dbReference type="OrthoDB" id="9799631at2"/>
<comment type="similarity">
    <text evidence="7 10">Belongs to the fluoride channel Fluc/FEX (TC 1.A.43) family.</text>
</comment>
<evidence type="ECO:0000256" key="2">
    <source>
        <dbReference type="ARBA" id="ARBA00022475"/>
    </source>
</evidence>
<dbReference type="PANTHER" id="PTHR28259">
    <property type="entry name" value="FLUORIDE EXPORT PROTEIN 1-RELATED"/>
    <property type="match status" value="1"/>
</dbReference>
<name>A0A7X2V6Q9_9BACI</name>
<dbReference type="HAMAP" id="MF_00454">
    <property type="entry name" value="FluC"/>
    <property type="match status" value="1"/>
</dbReference>
<comment type="catalytic activity">
    <reaction evidence="8">
        <text>fluoride(in) = fluoride(out)</text>
        <dbReference type="Rhea" id="RHEA:76159"/>
        <dbReference type="ChEBI" id="CHEBI:17051"/>
    </reaction>
    <physiologicalReaction direction="left-to-right" evidence="8">
        <dbReference type="Rhea" id="RHEA:76160"/>
    </physiologicalReaction>
</comment>
<dbReference type="AlphaFoldDB" id="A0A7X2V6Q9"/>
<evidence type="ECO:0000313" key="11">
    <source>
        <dbReference type="EMBL" id="MTH55680.1"/>
    </source>
</evidence>
<evidence type="ECO:0000256" key="4">
    <source>
        <dbReference type="ARBA" id="ARBA00022989"/>
    </source>
</evidence>
<evidence type="ECO:0000256" key="5">
    <source>
        <dbReference type="ARBA" id="ARBA00023136"/>
    </source>
</evidence>
<evidence type="ECO:0000256" key="1">
    <source>
        <dbReference type="ARBA" id="ARBA00004651"/>
    </source>
</evidence>
<gene>
    <name evidence="10" type="primary">fluC</name>
    <name evidence="10" type="synonym">crcB</name>
    <name evidence="11" type="ORF">GKZ89_19990</name>
</gene>
<evidence type="ECO:0000256" key="6">
    <source>
        <dbReference type="ARBA" id="ARBA00023303"/>
    </source>
</evidence>
<feature type="binding site" evidence="10">
    <location>
        <position position="72"/>
    </location>
    <ligand>
        <name>Na(+)</name>
        <dbReference type="ChEBI" id="CHEBI:29101"/>
        <note>structural</note>
    </ligand>
</feature>
<comment type="function">
    <text evidence="9 10">Fluoride-specific ion channel. Important for reducing fluoride concentration in the cell, thus reducing its toxicity.</text>
</comment>
<dbReference type="RefSeq" id="WP_155114178.1">
    <property type="nucleotide sequence ID" value="NZ_WMIB01000036.1"/>
</dbReference>
<keyword evidence="3 10" id="KW-0812">Transmembrane</keyword>
<keyword evidence="10" id="KW-0406">Ion transport</keyword>
<protein>
    <recommendedName>
        <fullName evidence="10">Fluoride-specific ion channel FluC</fullName>
    </recommendedName>
</protein>
<keyword evidence="5 10" id="KW-0472">Membrane</keyword>
<keyword evidence="10" id="KW-0915">Sodium</keyword>
<evidence type="ECO:0000256" key="3">
    <source>
        <dbReference type="ARBA" id="ARBA00022692"/>
    </source>
</evidence>
<dbReference type="InterPro" id="IPR003691">
    <property type="entry name" value="FluC"/>
</dbReference>
<evidence type="ECO:0000256" key="10">
    <source>
        <dbReference type="HAMAP-Rule" id="MF_00454"/>
    </source>
</evidence>
<organism evidence="11 12">
    <name type="scientific">Metabacillus mangrovi</name>
    <dbReference type="NCBI Taxonomy" id="1491830"/>
    <lineage>
        <taxon>Bacteria</taxon>
        <taxon>Bacillati</taxon>
        <taxon>Bacillota</taxon>
        <taxon>Bacilli</taxon>
        <taxon>Bacillales</taxon>
        <taxon>Bacillaceae</taxon>
        <taxon>Metabacillus</taxon>
    </lineage>
</organism>
<comment type="activity regulation">
    <text evidence="10">Na(+) is not transported, but it plays an essential structural role and its presence is essential for fluoride channel function.</text>
</comment>
<dbReference type="GO" id="GO:0140114">
    <property type="term" value="P:cellular detoxification of fluoride"/>
    <property type="evidence" value="ECO:0007669"/>
    <property type="project" value="UniProtKB-UniRule"/>
</dbReference>
<dbReference type="EMBL" id="WMIB01000036">
    <property type="protein sequence ID" value="MTH55680.1"/>
    <property type="molecule type" value="Genomic_DNA"/>
</dbReference>
<keyword evidence="12" id="KW-1185">Reference proteome</keyword>
<dbReference type="PANTHER" id="PTHR28259:SF1">
    <property type="entry name" value="FLUORIDE EXPORT PROTEIN 1-RELATED"/>
    <property type="match status" value="1"/>
</dbReference>
<comment type="subcellular location">
    <subcellularLocation>
        <location evidence="1 10">Cell membrane</location>
        <topology evidence="1 10">Multi-pass membrane protein</topology>
    </subcellularLocation>
</comment>
<feature type="transmembrane region" description="Helical" evidence="10">
    <location>
        <begin position="62"/>
        <end position="86"/>
    </location>
</feature>
<evidence type="ECO:0000256" key="7">
    <source>
        <dbReference type="ARBA" id="ARBA00035120"/>
    </source>
</evidence>
<accession>A0A7X2V6Q9</accession>
<dbReference type="GO" id="GO:0062054">
    <property type="term" value="F:fluoride channel activity"/>
    <property type="evidence" value="ECO:0007669"/>
    <property type="project" value="UniProtKB-UniRule"/>
</dbReference>